<reference evidence="1" key="2">
    <citation type="submission" date="2020-11" db="EMBL/GenBank/DDBJ databases">
        <authorList>
            <person name="McCartney M.A."/>
            <person name="Auch B."/>
            <person name="Kono T."/>
            <person name="Mallez S."/>
            <person name="Becker A."/>
            <person name="Gohl D.M."/>
            <person name="Silverstein K.A.T."/>
            <person name="Koren S."/>
            <person name="Bechman K.B."/>
            <person name="Herman A."/>
            <person name="Abrahante J.E."/>
            <person name="Garbe J."/>
        </authorList>
    </citation>
    <scope>NUCLEOTIDE SEQUENCE</scope>
    <source>
        <strain evidence="1">Duluth1</strain>
        <tissue evidence="1">Whole animal</tissue>
    </source>
</reference>
<evidence type="ECO:0000313" key="1">
    <source>
        <dbReference type="EMBL" id="KAH3798543.1"/>
    </source>
</evidence>
<dbReference type="Proteomes" id="UP000828390">
    <property type="component" value="Unassembled WGS sequence"/>
</dbReference>
<accession>A0A9D4J7M5</accession>
<protein>
    <submittedName>
        <fullName evidence="1">Uncharacterized protein</fullName>
    </submittedName>
</protein>
<keyword evidence="2" id="KW-1185">Reference proteome</keyword>
<dbReference type="EMBL" id="JAIWYP010000007">
    <property type="protein sequence ID" value="KAH3798543.1"/>
    <property type="molecule type" value="Genomic_DNA"/>
</dbReference>
<dbReference type="AlphaFoldDB" id="A0A9D4J7M5"/>
<gene>
    <name evidence="1" type="ORF">DPMN_152143</name>
</gene>
<reference evidence="1" key="1">
    <citation type="journal article" date="2019" name="bioRxiv">
        <title>The Genome of the Zebra Mussel, Dreissena polymorpha: A Resource for Invasive Species Research.</title>
        <authorList>
            <person name="McCartney M.A."/>
            <person name="Auch B."/>
            <person name="Kono T."/>
            <person name="Mallez S."/>
            <person name="Zhang Y."/>
            <person name="Obille A."/>
            <person name="Becker A."/>
            <person name="Abrahante J.E."/>
            <person name="Garbe J."/>
            <person name="Badalamenti J.P."/>
            <person name="Herman A."/>
            <person name="Mangelson H."/>
            <person name="Liachko I."/>
            <person name="Sullivan S."/>
            <person name="Sone E.D."/>
            <person name="Koren S."/>
            <person name="Silverstein K.A.T."/>
            <person name="Beckman K.B."/>
            <person name="Gohl D.M."/>
        </authorList>
    </citation>
    <scope>NUCLEOTIDE SEQUENCE</scope>
    <source>
        <strain evidence="1">Duluth1</strain>
        <tissue evidence="1">Whole animal</tissue>
    </source>
</reference>
<proteinExistence type="predicted"/>
<name>A0A9D4J7M5_DREPO</name>
<evidence type="ECO:0000313" key="2">
    <source>
        <dbReference type="Proteomes" id="UP000828390"/>
    </source>
</evidence>
<sequence length="52" mass="5979">MSKIRFGRTRQELALTIKKIIDEDGRPNPFKDNKTGKNLPGILNLVSEPHYK</sequence>
<organism evidence="1 2">
    <name type="scientific">Dreissena polymorpha</name>
    <name type="common">Zebra mussel</name>
    <name type="synonym">Mytilus polymorpha</name>
    <dbReference type="NCBI Taxonomy" id="45954"/>
    <lineage>
        <taxon>Eukaryota</taxon>
        <taxon>Metazoa</taxon>
        <taxon>Spiralia</taxon>
        <taxon>Lophotrochozoa</taxon>
        <taxon>Mollusca</taxon>
        <taxon>Bivalvia</taxon>
        <taxon>Autobranchia</taxon>
        <taxon>Heteroconchia</taxon>
        <taxon>Euheterodonta</taxon>
        <taxon>Imparidentia</taxon>
        <taxon>Neoheterodontei</taxon>
        <taxon>Myida</taxon>
        <taxon>Dreissenoidea</taxon>
        <taxon>Dreissenidae</taxon>
        <taxon>Dreissena</taxon>
    </lineage>
</organism>
<comment type="caution">
    <text evidence="1">The sequence shown here is derived from an EMBL/GenBank/DDBJ whole genome shotgun (WGS) entry which is preliminary data.</text>
</comment>